<feature type="domain" description="Fe2OG dioxygenase" evidence="4">
    <location>
        <begin position="165"/>
        <end position="255"/>
    </location>
</feature>
<evidence type="ECO:0000256" key="2">
    <source>
        <dbReference type="ARBA" id="ARBA00022723"/>
    </source>
</evidence>
<dbReference type="PANTHER" id="PTHR47991">
    <property type="entry name" value="OXOGLUTARATE/IRON-DEPENDENT DIOXYGENASE"/>
    <property type="match status" value="1"/>
</dbReference>
<dbReference type="GO" id="GO:0046872">
    <property type="term" value="F:metal ion binding"/>
    <property type="evidence" value="ECO:0007669"/>
    <property type="project" value="UniProtKB-KW"/>
</dbReference>
<dbReference type="Gene3D" id="2.60.120.330">
    <property type="entry name" value="B-lactam Antibiotic, Isopenicillin N Synthase, Chain"/>
    <property type="match status" value="1"/>
</dbReference>
<dbReference type="InterPro" id="IPR005123">
    <property type="entry name" value="Oxoglu/Fe-dep_dioxygenase_dom"/>
</dbReference>
<dbReference type="Pfam" id="PF14226">
    <property type="entry name" value="DIOX_N"/>
    <property type="match status" value="1"/>
</dbReference>
<dbReference type="InterPro" id="IPR026992">
    <property type="entry name" value="DIOX_N"/>
</dbReference>
<dbReference type="InterPro" id="IPR044861">
    <property type="entry name" value="IPNS-like_FE2OG_OXY"/>
</dbReference>
<keyword evidence="2" id="KW-0479">Metal-binding</keyword>
<evidence type="ECO:0000256" key="3">
    <source>
        <dbReference type="ARBA" id="ARBA00023004"/>
    </source>
</evidence>
<dbReference type="EMBL" id="UINC01021534">
    <property type="protein sequence ID" value="SVA89285.1"/>
    <property type="molecule type" value="Genomic_DNA"/>
</dbReference>
<keyword evidence="3" id="KW-0408">Iron</keyword>
<gene>
    <name evidence="5" type="ORF">METZ01_LOCUS142139</name>
</gene>
<dbReference type="InterPro" id="IPR050295">
    <property type="entry name" value="Plant_2OG-oxidoreductases"/>
</dbReference>
<comment type="similarity">
    <text evidence="1">Belongs to the iron/ascorbate-dependent oxidoreductase family.</text>
</comment>
<feature type="non-terminal residue" evidence="5">
    <location>
        <position position="255"/>
    </location>
</feature>
<evidence type="ECO:0000313" key="5">
    <source>
        <dbReference type="EMBL" id="SVA89285.1"/>
    </source>
</evidence>
<reference evidence="5" key="1">
    <citation type="submission" date="2018-05" db="EMBL/GenBank/DDBJ databases">
        <authorList>
            <person name="Lanie J.A."/>
            <person name="Ng W.-L."/>
            <person name="Kazmierczak K.M."/>
            <person name="Andrzejewski T.M."/>
            <person name="Davidsen T.M."/>
            <person name="Wayne K.J."/>
            <person name="Tettelin H."/>
            <person name="Glass J.I."/>
            <person name="Rusch D."/>
            <person name="Podicherti R."/>
            <person name="Tsui H.-C.T."/>
            <person name="Winkler M.E."/>
        </authorList>
    </citation>
    <scope>NUCLEOTIDE SEQUENCE</scope>
</reference>
<organism evidence="5">
    <name type="scientific">marine metagenome</name>
    <dbReference type="NCBI Taxonomy" id="408172"/>
    <lineage>
        <taxon>unclassified sequences</taxon>
        <taxon>metagenomes</taxon>
        <taxon>ecological metagenomes</taxon>
    </lineage>
</organism>
<dbReference type="SUPFAM" id="SSF51197">
    <property type="entry name" value="Clavaminate synthase-like"/>
    <property type="match status" value="1"/>
</dbReference>
<accession>A0A381ZJ30</accession>
<sequence length="255" mass="28990">MSAPFATLSLKLLEENPEEFCNKIGKSFEESGFCAFSNHTIEESLTAEVLEIFKTFFSFPEEEKLKFFEPNLGGARGYTPMMIETPKGGYDADLKEFWQTGRILESGHKFKNWMPENKWVNEIENFQEKISELFHQFDLLGQSLLKAIANYLDIGGEYFVKCANEGNSVMRSIHYPPVEGSEKGERSGAHEDINLITLLIGGHQPGLEILNKDKDWIPVSVDHDILLCNIGDMLQRFTNHKLISTTHRVVAPLDQ</sequence>
<proteinExistence type="inferred from homology"/>
<dbReference type="AlphaFoldDB" id="A0A381ZJ30"/>
<evidence type="ECO:0000256" key="1">
    <source>
        <dbReference type="ARBA" id="ARBA00008056"/>
    </source>
</evidence>
<dbReference type="PROSITE" id="PS51471">
    <property type="entry name" value="FE2OG_OXY"/>
    <property type="match status" value="1"/>
</dbReference>
<protein>
    <recommendedName>
        <fullName evidence="4">Fe2OG dioxygenase domain-containing protein</fullName>
    </recommendedName>
</protein>
<dbReference type="InterPro" id="IPR027443">
    <property type="entry name" value="IPNS-like_sf"/>
</dbReference>
<evidence type="ECO:0000259" key="4">
    <source>
        <dbReference type="PROSITE" id="PS51471"/>
    </source>
</evidence>
<name>A0A381ZJ30_9ZZZZ</name>
<dbReference type="Pfam" id="PF03171">
    <property type="entry name" value="2OG-FeII_Oxy"/>
    <property type="match status" value="1"/>
</dbReference>